<protein>
    <submittedName>
        <fullName evidence="1">Uncharacterized protein</fullName>
    </submittedName>
</protein>
<organism evidence="1 2">
    <name type="scientific">Kingdonia uniflora</name>
    <dbReference type="NCBI Taxonomy" id="39325"/>
    <lineage>
        <taxon>Eukaryota</taxon>
        <taxon>Viridiplantae</taxon>
        <taxon>Streptophyta</taxon>
        <taxon>Embryophyta</taxon>
        <taxon>Tracheophyta</taxon>
        <taxon>Spermatophyta</taxon>
        <taxon>Magnoliopsida</taxon>
        <taxon>Ranunculales</taxon>
        <taxon>Circaeasteraceae</taxon>
        <taxon>Kingdonia</taxon>
    </lineage>
</organism>
<dbReference type="AlphaFoldDB" id="A0A7J7MGH6"/>
<keyword evidence="2" id="KW-1185">Reference proteome</keyword>
<dbReference type="Proteomes" id="UP000541444">
    <property type="component" value="Unassembled WGS sequence"/>
</dbReference>
<accession>A0A7J7MGH6</accession>
<gene>
    <name evidence="1" type="ORF">GIB67_037690</name>
</gene>
<reference evidence="1 2" key="1">
    <citation type="journal article" date="2020" name="IScience">
        <title>Genome Sequencing of the Endangered Kingdonia uniflora (Circaeasteraceae, Ranunculales) Reveals Potential Mechanisms of Evolutionary Specialization.</title>
        <authorList>
            <person name="Sun Y."/>
            <person name="Deng T."/>
            <person name="Zhang A."/>
            <person name="Moore M.J."/>
            <person name="Landis J.B."/>
            <person name="Lin N."/>
            <person name="Zhang H."/>
            <person name="Zhang X."/>
            <person name="Huang J."/>
            <person name="Zhang X."/>
            <person name="Sun H."/>
            <person name="Wang H."/>
        </authorList>
    </citation>
    <scope>NUCLEOTIDE SEQUENCE [LARGE SCALE GENOMIC DNA]</scope>
    <source>
        <strain evidence="1">TB1705</strain>
        <tissue evidence="1">Leaf</tissue>
    </source>
</reference>
<evidence type="ECO:0000313" key="2">
    <source>
        <dbReference type="Proteomes" id="UP000541444"/>
    </source>
</evidence>
<name>A0A7J7MGH6_9MAGN</name>
<dbReference type="EMBL" id="JACGCM010001546">
    <property type="protein sequence ID" value="KAF6153986.1"/>
    <property type="molecule type" value="Genomic_DNA"/>
</dbReference>
<evidence type="ECO:0000313" key="1">
    <source>
        <dbReference type="EMBL" id="KAF6153986.1"/>
    </source>
</evidence>
<comment type="caution">
    <text evidence="1">The sequence shown here is derived from an EMBL/GenBank/DDBJ whole genome shotgun (WGS) entry which is preliminary data.</text>
</comment>
<sequence>MRLYEEAMVNSEAKKYKTAPLQHRDLLEKLFDGQYAIGDFAWSPGIASVPFVVVYFPDLKKRSQQTLVEDIPPFEKLSRLQLQVLDLLKVAIVFGQKELLEIHEVLPLPLK</sequence>
<dbReference type="OrthoDB" id="76215at2759"/>
<proteinExistence type="predicted"/>